<dbReference type="OrthoDB" id="1050647at2759"/>
<comment type="caution">
    <text evidence="2">The sequence shown here is derived from an EMBL/GenBank/DDBJ whole genome shotgun (WGS) entry which is preliminary data.</text>
</comment>
<dbReference type="AlphaFoldDB" id="A0A5A7U0X5"/>
<dbReference type="Proteomes" id="UP000321393">
    <property type="component" value="Unassembled WGS sequence"/>
</dbReference>
<name>A0A5A7U0X5_CUCMM</name>
<reference evidence="2 3" key="1">
    <citation type="submission" date="2019-08" db="EMBL/GenBank/DDBJ databases">
        <title>Draft genome sequences of two oriental melons (Cucumis melo L. var makuwa).</title>
        <authorList>
            <person name="Kwon S.-Y."/>
        </authorList>
    </citation>
    <scope>NUCLEOTIDE SEQUENCE [LARGE SCALE GENOMIC DNA]</scope>
    <source>
        <strain evidence="3">cv. SW 3</strain>
        <tissue evidence="2">Leaf</tissue>
    </source>
</reference>
<proteinExistence type="predicted"/>
<accession>A0A5A7U0X5</accession>
<keyword evidence="1" id="KW-0812">Transmembrane</keyword>
<dbReference type="EMBL" id="SSTE01013279">
    <property type="protein sequence ID" value="KAA0047295.1"/>
    <property type="molecule type" value="Genomic_DNA"/>
</dbReference>
<evidence type="ECO:0000313" key="3">
    <source>
        <dbReference type="Proteomes" id="UP000321393"/>
    </source>
</evidence>
<evidence type="ECO:0000256" key="1">
    <source>
        <dbReference type="SAM" id="Phobius"/>
    </source>
</evidence>
<keyword evidence="1" id="KW-0472">Membrane</keyword>
<sequence length="190" mass="21490">MSEYVIRSIRWFESILGPQIASVRGAFDLERYLQCGRLAQTLKGTDKKRIFAIGNYIKQCVLYPIYRWAMDLQILMLIGSSMAQYGGVMIWVSDNGLGVIVLNFLILPLEPPIPREKEGSLDQNPATFRGLWCQVVNLKDRRILIMLPQLLLLQPIDLNKYPHFGIQESTAQAGSEDGKGRSIYTSRVAA</sequence>
<feature type="transmembrane region" description="Helical" evidence="1">
    <location>
        <begin position="88"/>
        <end position="107"/>
    </location>
</feature>
<organism evidence="2 3">
    <name type="scientific">Cucumis melo var. makuwa</name>
    <name type="common">Oriental melon</name>
    <dbReference type="NCBI Taxonomy" id="1194695"/>
    <lineage>
        <taxon>Eukaryota</taxon>
        <taxon>Viridiplantae</taxon>
        <taxon>Streptophyta</taxon>
        <taxon>Embryophyta</taxon>
        <taxon>Tracheophyta</taxon>
        <taxon>Spermatophyta</taxon>
        <taxon>Magnoliopsida</taxon>
        <taxon>eudicotyledons</taxon>
        <taxon>Gunneridae</taxon>
        <taxon>Pentapetalae</taxon>
        <taxon>rosids</taxon>
        <taxon>fabids</taxon>
        <taxon>Cucurbitales</taxon>
        <taxon>Cucurbitaceae</taxon>
        <taxon>Benincaseae</taxon>
        <taxon>Cucumis</taxon>
    </lineage>
</organism>
<protein>
    <submittedName>
        <fullName evidence="2">Mitochondrial protein</fullName>
    </submittedName>
</protein>
<gene>
    <name evidence="2" type="ORF">E6C27_scaffold908G00910</name>
</gene>
<keyword evidence="1" id="KW-1133">Transmembrane helix</keyword>
<evidence type="ECO:0000313" key="2">
    <source>
        <dbReference type="EMBL" id="KAA0047295.1"/>
    </source>
</evidence>